<evidence type="ECO:0000256" key="5">
    <source>
        <dbReference type="ARBA" id="ARBA00023136"/>
    </source>
</evidence>
<dbReference type="AlphaFoldDB" id="A0A371BGU9"/>
<reference evidence="8" key="1">
    <citation type="submission" date="2018-08" db="EMBL/GenBank/DDBJ databases">
        <authorList>
            <person name="Kim S.-J."/>
            <person name="Jung G.-Y."/>
        </authorList>
    </citation>
    <scope>NUCLEOTIDE SEQUENCE [LARGE SCALE GENOMIC DNA]</scope>
    <source>
        <strain evidence="8">GY_G</strain>
    </source>
</reference>
<protein>
    <submittedName>
        <fullName evidence="7">Lysoplasmalogenase</fullName>
    </submittedName>
</protein>
<feature type="transmembrane region" description="Helical" evidence="6">
    <location>
        <begin position="160"/>
        <end position="182"/>
    </location>
</feature>
<evidence type="ECO:0000313" key="7">
    <source>
        <dbReference type="EMBL" id="RDV06819.1"/>
    </source>
</evidence>
<evidence type="ECO:0000256" key="6">
    <source>
        <dbReference type="SAM" id="Phobius"/>
    </source>
</evidence>
<evidence type="ECO:0000313" key="8">
    <source>
        <dbReference type="Proteomes" id="UP000263833"/>
    </source>
</evidence>
<comment type="similarity">
    <text evidence="2">Belongs to the TMEM86 family.</text>
</comment>
<evidence type="ECO:0000256" key="1">
    <source>
        <dbReference type="ARBA" id="ARBA00004141"/>
    </source>
</evidence>
<dbReference type="InterPro" id="IPR012506">
    <property type="entry name" value="TMEM86B-like"/>
</dbReference>
<feature type="transmembrane region" description="Helical" evidence="6">
    <location>
        <begin position="188"/>
        <end position="213"/>
    </location>
</feature>
<keyword evidence="4 6" id="KW-1133">Transmembrane helix</keyword>
<keyword evidence="8" id="KW-1185">Reference proteome</keyword>
<comment type="subcellular location">
    <subcellularLocation>
        <location evidence="1">Membrane</location>
        <topology evidence="1">Multi-pass membrane protein</topology>
    </subcellularLocation>
</comment>
<feature type="transmembrane region" description="Helical" evidence="6">
    <location>
        <begin position="33"/>
        <end position="51"/>
    </location>
</feature>
<dbReference type="GO" id="GO:0016020">
    <property type="term" value="C:membrane"/>
    <property type="evidence" value="ECO:0007669"/>
    <property type="project" value="UniProtKB-SubCell"/>
</dbReference>
<feature type="transmembrane region" description="Helical" evidence="6">
    <location>
        <begin position="81"/>
        <end position="99"/>
    </location>
</feature>
<evidence type="ECO:0000256" key="2">
    <source>
        <dbReference type="ARBA" id="ARBA00007375"/>
    </source>
</evidence>
<sequence length="221" mass="24046">MTQDLAHKRPWLFASLLFGLTYPLSWQLQMPEIASIAWKMGGVGLLAGFALRKHHSGEFLLLAAVMAFWALGDGLLEIDMIWGAIAFAIGHVVAIALFLRHRRVHPVFSQKLLAIAVFILAPVIAFFLPAERELGIQAAVYTLFVAGMAACAWNSNFPRYRVGLGAMAFVASDLLIFARAGALAEAGWVSLAIWMLYYGGVLMVATGVVTTLVKRGHFAEG</sequence>
<comment type="caution">
    <text evidence="7">The sequence shown here is derived from an EMBL/GenBank/DDBJ whole genome shotgun (WGS) entry which is preliminary data.</text>
</comment>
<feature type="transmembrane region" description="Helical" evidence="6">
    <location>
        <begin position="111"/>
        <end position="128"/>
    </location>
</feature>
<feature type="transmembrane region" description="Helical" evidence="6">
    <location>
        <begin position="58"/>
        <end position="75"/>
    </location>
</feature>
<dbReference type="EMBL" id="QRGP01000001">
    <property type="protein sequence ID" value="RDV06819.1"/>
    <property type="molecule type" value="Genomic_DNA"/>
</dbReference>
<dbReference type="RefSeq" id="WP_115548366.1">
    <property type="nucleotide sequence ID" value="NZ_QRGP01000001.1"/>
</dbReference>
<dbReference type="Proteomes" id="UP000263833">
    <property type="component" value="Unassembled WGS sequence"/>
</dbReference>
<feature type="transmembrane region" description="Helical" evidence="6">
    <location>
        <begin position="134"/>
        <end position="153"/>
    </location>
</feature>
<dbReference type="OrthoDB" id="7390032at2"/>
<keyword evidence="3 6" id="KW-0812">Transmembrane</keyword>
<keyword evidence="5 6" id="KW-0472">Membrane</keyword>
<evidence type="ECO:0000256" key="3">
    <source>
        <dbReference type="ARBA" id="ARBA00022692"/>
    </source>
</evidence>
<organism evidence="7 8">
    <name type="scientific">Sphingorhabdus pulchriflava</name>
    <dbReference type="NCBI Taxonomy" id="2292257"/>
    <lineage>
        <taxon>Bacteria</taxon>
        <taxon>Pseudomonadati</taxon>
        <taxon>Pseudomonadota</taxon>
        <taxon>Alphaproteobacteria</taxon>
        <taxon>Sphingomonadales</taxon>
        <taxon>Sphingomonadaceae</taxon>
        <taxon>Sphingorhabdus</taxon>
    </lineage>
</organism>
<gene>
    <name evidence="7" type="ORF">DXH95_05305</name>
</gene>
<dbReference type="Pfam" id="PF07947">
    <property type="entry name" value="YhhN"/>
    <property type="match status" value="1"/>
</dbReference>
<name>A0A371BGU9_9SPHN</name>
<proteinExistence type="inferred from homology"/>
<evidence type="ECO:0000256" key="4">
    <source>
        <dbReference type="ARBA" id="ARBA00022989"/>
    </source>
</evidence>
<accession>A0A371BGU9</accession>